<feature type="transmembrane region" description="Helical" evidence="1">
    <location>
        <begin position="45"/>
        <end position="63"/>
    </location>
</feature>
<reference evidence="2 3" key="1">
    <citation type="submission" date="2018-06" db="EMBL/GenBank/DDBJ databases">
        <title>Genomic Encyclopedia of Archaeal and Bacterial Type Strains, Phase II (KMG-II): from individual species to whole genera.</title>
        <authorList>
            <person name="Goeker M."/>
        </authorList>
    </citation>
    <scope>NUCLEOTIDE SEQUENCE [LARGE SCALE GENOMIC DNA]</scope>
    <source>
        <strain evidence="2 3">DSM 23241</strain>
    </source>
</reference>
<keyword evidence="1" id="KW-0472">Membrane</keyword>
<dbReference type="InterPro" id="IPR032820">
    <property type="entry name" value="ATPase_put"/>
</dbReference>
<dbReference type="Pfam" id="PF09527">
    <property type="entry name" value="ATPase_gene1"/>
    <property type="match status" value="1"/>
</dbReference>
<protein>
    <submittedName>
        <fullName evidence="2">Putative F0F1-ATPase subunit (Ca2+/Mg2+ transporter)</fullName>
    </submittedName>
</protein>
<evidence type="ECO:0000313" key="3">
    <source>
        <dbReference type="Proteomes" id="UP000249720"/>
    </source>
</evidence>
<proteinExistence type="predicted"/>
<accession>A0A2W7TR14</accession>
<comment type="caution">
    <text evidence="2">The sequence shown here is derived from an EMBL/GenBank/DDBJ whole genome shotgun (WGS) entry which is preliminary data.</text>
</comment>
<organism evidence="2 3">
    <name type="scientific">Hydrotalea sandarakina</name>
    <dbReference type="NCBI Taxonomy" id="1004304"/>
    <lineage>
        <taxon>Bacteria</taxon>
        <taxon>Pseudomonadati</taxon>
        <taxon>Bacteroidota</taxon>
        <taxon>Chitinophagia</taxon>
        <taxon>Chitinophagales</taxon>
        <taxon>Chitinophagaceae</taxon>
        <taxon>Hydrotalea</taxon>
    </lineage>
</organism>
<dbReference type="EMBL" id="QKZV01000001">
    <property type="protein sequence ID" value="PZX65552.1"/>
    <property type="molecule type" value="Genomic_DNA"/>
</dbReference>
<evidence type="ECO:0000256" key="1">
    <source>
        <dbReference type="SAM" id="Phobius"/>
    </source>
</evidence>
<keyword evidence="3" id="KW-1185">Reference proteome</keyword>
<name>A0A2W7TR14_9BACT</name>
<keyword evidence="1" id="KW-1133">Transmembrane helix</keyword>
<gene>
    <name evidence="2" type="ORF">LX80_00040</name>
</gene>
<dbReference type="Proteomes" id="UP000249720">
    <property type="component" value="Unassembled WGS sequence"/>
</dbReference>
<keyword evidence="1" id="KW-0812">Transmembrane</keyword>
<dbReference type="AlphaFoldDB" id="A0A2W7TR14"/>
<feature type="transmembrane region" description="Helical" evidence="1">
    <location>
        <begin position="12"/>
        <end position="33"/>
    </location>
</feature>
<sequence>MKTPQKNKNLLYEYAAFGSELIITLAIAVYVGWWIDNRLHVKIPLLVWILPLLVIIALIVKVIKDTSKK</sequence>
<dbReference type="RefSeq" id="WP_111293039.1">
    <property type="nucleotide sequence ID" value="NZ_QKZV01000001.1"/>
</dbReference>
<evidence type="ECO:0000313" key="2">
    <source>
        <dbReference type="EMBL" id="PZX65552.1"/>
    </source>
</evidence>